<dbReference type="InterPro" id="IPR029062">
    <property type="entry name" value="Class_I_gatase-like"/>
</dbReference>
<sequence>MTILVINNKGQYNHRIARSLQYLKIPSKLVSNNLSIEEIEAENPIGLILGGGPSIEDAGLSEEYIKYFDIPILGICLGHQLIAKVYGGEVTTSDTESYAQVKIDIKNDENLFEGLAPEIDVWSSHKDEVKTIPDEFEILASSNLCNVESFKHKDKDVYGIQFHPEVHHTPKGEAIFNNFYKICKK</sequence>
<feature type="active site" evidence="8">
    <location>
        <position position="165"/>
    </location>
</feature>
<dbReference type="EMBL" id="RKRG01000003">
    <property type="protein sequence ID" value="RPF50725.1"/>
    <property type="molecule type" value="Genomic_DNA"/>
</dbReference>
<keyword evidence="2 8" id="KW-0436">Ligase</keyword>
<evidence type="ECO:0000256" key="4">
    <source>
        <dbReference type="ARBA" id="ARBA00022749"/>
    </source>
</evidence>
<dbReference type="EC" id="6.3.5.2" evidence="8"/>
<dbReference type="SUPFAM" id="SSF52317">
    <property type="entry name" value="Class I glutamine amidotransferase-like"/>
    <property type="match status" value="1"/>
</dbReference>
<dbReference type="NCBIfam" id="TIGR00888">
    <property type="entry name" value="guaA_Nterm"/>
    <property type="match status" value="1"/>
</dbReference>
<dbReference type="HAMAP" id="MF_01510">
    <property type="entry name" value="GMP_synthase_A"/>
    <property type="match status" value="1"/>
</dbReference>
<dbReference type="GO" id="GO:0005524">
    <property type="term" value="F:ATP binding"/>
    <property type="evidence" value="ECO:0007669"/>
    <property type="project" value="UniProtKB-KW"/>
</dbReference>
<proteinExistence type="inferred from homology"/>
<comment type="caution">
    <text evidence="10">The sequence shown here is derived from an EMBL/GenBank/DDBJ whole genome shotgun (WGS) entry which is preliminary data.</text>
</comment>
<dbReference type="RefSeq" id="WP_123833433.1">
    <property type="nucleotide sequence ID" value="NZ_RKRG01000003.1"/>
</dbReference>
<dbReference type="Gene3D" id="3.40.50.880">
    <property type="match status" value="1"/>
</dbReference>
<evidence type="ECO:0000256" key="8">
    <source>
        <dbReference type="HAMAP-Rule" id="MF_01510"/>
    </source>
</evidence>
<evidence type="ECO:0000313" key="10">
    <source>
        <dbReference type="EMBL" id="RPF50725.1"/>
    </source>
</evidence>
<feature type="active site" evidence="8">
    <location>
        <position position="163"/>
    </location>
</feature>
<dbReference type="PANTHER" id="PTHR11922:SF2">
    <property type="entry name" value="GMP SYNTHASE [GLUTAMINE-HYDROLYZING]"/>
    <property type="match status" value="1"/>
</dbReference>
<dbReference type="InterPro" id="IPR017926">
    <property type="entry name" value="GATASE"/>
</dbReference>
<dbReference type="CDD" id="cd01742">
    <property type="entry name" value="GATase1_GMP_Synthase"/>
    <property type="match status" value="1"/>
</dbReference>
<keyword evidence="6 8" id="KW-0067">ATP-binding</keyword>
<dbReference type="PANTHER" id="PTHR11922">
    <property type="entry name" value="GMP SYNTHASE-RELATED"/>
    <property type="match status" value="1"/>
</dbReference>
<keyword evidence="3 8" id="KW-0547">Nucleotide-binding</keyword>
<protein>
    <recommendedName>
        <fullName evidence="8">GMP synthase [glutamine-hydrolyzing] subunit A</fullName>
        <ecNumber evidence="8">6.3.5.2</ecNumber>
    </recommendedName>
    <alternativeName>
        <fullName evidence="8">Glutamine amidotransferase</fullName>
    </alternativeName>
</protein>
<gene>
    <name evidence="8" type="primary">guaAA</name>
    <name evidence="10" type="ORF">EDC42_1377</name>
</gene>
<dbReference type="Pfam" id="PF00117">
    <property type="entry name" value="GATase"/>
    <property type="match status" value="1"/>
</dbReference>
<dbReference type="FunFam" id="3.40.50.880:FF:000047">
    <property type="entry name" value="GMP synthase [glutamine-hydrolyzing] subunit A"/>
    <property type="match status" value="1"/>
</dbReference>
<dbReference type="UniPathway" id="UPA00189">
    <property type="reaction ID" value="UER00296"/>
</dbReference>
<name>A0A3N5BY07_9EURY</name>
<keyword evidence="7 8" id="KW-0315">Glutamine amidotransferase</keyword>
<dbReference type="AlphaFoldDB" id="A0A3N5BY07"/>
<dbReference type="Proteomes" id="UP000271783">
    <property type="component" value="Unassembled WGS sequence"/>
</dbReference>
<keyword evidence="5 8" id="KW-0658">Purine biosynthesis</keyword>
<feature type="active site" description="Nucleophile" evidence="8">
    <location>
        <position position="76"/>
    </location>
</feature>
<dbReference type="GO" id="GO:0003921">
    <property type="term" value="F:GMP synthase activity"/>
    <property type="evidence" value="ECO:0007669"/>
    <property type="project" value="TreeGrafter"/>
</dbReference>
<comment type="subunit">
    <text evidence="8">Heterodimer composed of a glutamine amidotransferase subunit (A) and a GMP-binding subunit (B).</text>
</comment>
<evidence type="ECO:0000256" key="3">
    <source>
        <dbReference type="ARBA" id="ARBA00022741"/>
    </source>
</evidence>
<feature type="domain" description="Glutamine amidotransferase" evidence="9">
    <location>
        <begin position="4"/>
        <end position="181"/>
    </location>
</feature>
<accession>A0A3N5BY07</accession>
<evidence type="ECO:0000313" key="11">
    <source>
        <dbReference type="Proteomes" id="UP000271783"/>
    </source>
</evidence>
<comment type="pathway">
    <text evidence="8">Purine metabolism; GMP biosynthesis; GMP from XMP (L-Gln route): step 1/1.</text>
</comment>
<keyword evidence="4 8" id="KW-0332">GMP biosynthesis</keyword>
<comment type="catalytic activity">
    <reaction evidence="8">
        <text>XMP + L-glutamine + ATP + H2O = GMP + L-glutamate + AMP + diphosphate + 2 H(+)</text>
        <dbReference type="Rhea" id="RHEA:11680"/>
        <dbReference type="ChEBI" id="CHEBI:15377"/>
        <dbReference type="ChEBI" id="CHEBI:15378"/>
        <dbReference type="ChEBI" id="CHEBI:29985"/>
        <dbReference type="ChEBI" id="CHEBI:30616"/>
        <dbReference type="ChEBI" id="CHEBI:33019"/>
        <dbReference type="ChEBI" id="CHEBI:57464"/>
        <dbReference type="ChEBI" id="CHEBI:58115"/>
        <dbReference type="ChEBI" id="CHEBI:58359"/>
        <dbReference type="ChEBI" id="CHEBI:456215"/>
        <dbReference type="EC" id="6.3.5.2"/>
    </reaction>
</comment>
<evidence type="ECO:0000256" key="6">
    <source>
        <dbReference type="ARBA" id="ARBA00022840"/>
    </source>
</evidence>
<evidence type="ECO:0000256" key="5">
    <source>
        <dbReference type="ARBA" id="ARBA00022755"/>
    </source>
</evidence>
<comment type="function">
    <text evidence="1 8">Catalyzes the synthesis of GMP from XMP.</text>
</comment>
<evidence type="ECO:0000256" key="1">
    <source>
        <dbReference type="ARBA" id="ARBA00002332"/>
    </source>
</evidence>
<dbReference type="InterPro" id="IPR004739">
    <property type="entry name" value="GMP_synth_GATase"/>
</dbReference>
<dbReference type="NCBIfam" id="NF001975">
    <property type="entry name" value="PRK00758.1"/>
    <property type="match status" value="1"/>
</dbReference>
<dbReference type="PROSITE" id="PS51273">
    <property type="entry name" value="GATASE_TYPE_1"/>
    <property type="match status" value="1"/>
</dbReference>
<evidence type="ECO:0000259" key="9">
    <source>
        <dbReference type="Pfam" id="PF00117"/>
    </source>
</evidence>
<organism evidence="10 11">
    <name type="scientific">Methanobrevibacter gottschalkii DSM 11977</name>
    <dbReference type="NCBI Taxonomy" id="1122229"/>
    <lineage>
        <taxon>Archaea</taxon>
        <taxon>Methanobacteriati</taxon>
        <taxon>Methanobacteriota</taxon>
        <taxon>Methanomada group</taxon>
        <taxon>Methanobacteria</taxon>
        <taxon>Methanobacteriales</taxon>
        <taxon>Methanobacteriaceae</taxon>
        <taxon>Methanobrevibacter</taxon>
    </lineage>
</organism>
<reference evidence="10 11" key="1">
    <citation type="submission" date="2018-11" db="EMBL/GenBank/DDBJ databases">
        <title>Genomic Encyclopedia of Type Strains, Phase IV (KMG-IV): sequencing the most valuable type-strain genomes for metagenomic binning, comparative biology and taxonomic classification.</title>
        <authorList>
            <person name="Goeker M."/>
        </authorList>
    </citation>
    <scope>NUCLEOTIDE SEQUENCE [LARGE SCALE GENOMIC DNA]</scope>
    <source>
        <strain evidence="10 11">DSM 11977</strain>
    </source>
</reference>
<keyword evidence="11" id="KW-1185">Reference proteome</keyword>
<dbReference type="PRINTS" id="PR00097">
    <property type="entry name" value="ANTSNTHASEII"/>
</dbReference>
<dbReference type="PRINTS" id="PR00096">
    <property type="entry name" value="GATASE"/>
</dbReference>
<dbReference type="InterPro" id="IPR023686">
    <property type="entry name" value="GMP_synthase_A"/>
</dbReference>
<evidence type="ECO:0000256" key="2">
    <source>
        <dbReference type="ARBA" id="ARBA00022598"/>
    </source>
</evidence>
<dbReference type="GO" id="GO:0005829">
    <property type="term" value="C:cytosol"/>
    <property type="evidence" value="ECO:0007669"/>
    <property type="project" value="TreeGrafter"/>
</dbReference>
<evidence type="ECO:0000256" key="7">
    <source>
        <dbReference type="ARBA" id="ARBA00022962"/>
    </source>
</evidence>